<dbReference type="UniPathway" id="UPA00078">
    <property type="reaction ID" value="UER00161"/>
</dbReference>
<dbReference type="GO" id="GO:0000287">
    <property type="term" value="F:magnesium ion binding"/>
    <property type="evidence" value="ECO:0007669"/>
    <property type="project" value="UniProtKB-UniRule"/>
</dbReference>
<dbReference type="PANTHER" id="PTHR43210">
    <property type="entry name" value="DETHIOBIOTIN SYNTHETASE"/>
    <property type="match status" value="1"/>
</dbReference>
<dbReference type="Proteomes" id="UP000268229">
    <property type="component" value="Chromosome"/>
</dbReference>
<keyword evidence="1 8" id="KW-0963">Cytoplasm</keyword>
<feature type="binding site" evidence="8">
    <location>
        <begin position="146"/>
        <end position="149"/>
    </location>
    <ligand>
        <name>ATP</name>
        <dbReference type="ChEBI" id="CHEBI:30616"/>
    </ligand>
</feature>
<dbReference type="GO" id="GO:0005829">
    <property type="term" value="C:cytosol"/>
    <property type="evidence" value="ECO:0007669"/>
    <property type="project" value="TreeGrafter"/>
</dbReference>
<gene>
    <name evidence="8 9" type="primary">bioD</name>
    <name evidence="9" type="ORF">NCTC12227_00680</name>
</gene>
<comment type="function">
    <text evidence="8">Catalyzes a mechanistically unusual reaction, the ATP-dependent insertion of CO2 between the N7 and N8 nitrogen atoms of 7,8-diaminopelargonic acid (DAPA, also called 7,8-diammoniononanoate) to form a ureido ring.</text>
</comment>
<feature type="binding site" evidence="8">
    <location>
        <position position="146"/>
    </location>
    <ligand>
        <name>Mg(2+)</name>
        <dbReference type="ChEBI" id="CHEBI:18420"/>
    </ligand>
</feature>
<feature type="active site" evidence="8">
    <location>
        <position position="71"/>
    </location>
</feature>
<keyword evidence="4 8" id="KW-0547">Nucleotide-binding</keyword>
<dbReference type="CDD" id="cd03109">
    <property type="entry name" value="DTBS"/>
    <property type="match status" value="1"/>
</dbReference>
<dbReference type="InterPro" id="IPR027417">
    <property type="entry name" value="P-loop_NTPase"/>
</dbReference>
<evidence type="ECO:0000256" key="7">
    <source>
        <dbReference type="ARBA" id="ARBA00022842"/>
    </source>
</evidence>
<dbReference type="GO" id="GO:0009102">
    <property type="term" value="P:biotin biosynthetic process"/>
    <property type="evidence" value="ECO:0007669"/>
    <property type="project" value="UniProtKB-UniRule"/>
</dbReference>
<keyword evidence="10" id="KW-1185">Reference proteome</keyword>
<sequence>MRPSEKPVSRIVLHGDIMLPMSEDEYLKRPSENMKTVCFVTGTDTEVGKTFCTAALLHAASRAGYRSIGFKPVASEADAEGYNADVLALQAASAVKLPYHMHNRYTFAEATAPHLAAADEGRKIEMQVLSRGLQAVKEKGDFILTEGAGGWFTPLSGGADFADWVAAEKLPVILVVGMKLGCINHALLTVQAVKQAGLPLVGWIANCISAQPHRLDDYLAALKQRIPSPLLGVMPYLPDGGAEEAARYLDVKPLEAV</sequence>
<dbReference type="AlphaFoldDB" id="A0A3S4XSH8"/>
<comment type="subunit">
    <text evidence="8">Homodimer.</text>
</comment>
<evidence type="ECO:0000256" key="5">
    <source>
        <dbReference type="ARBA" id="ARBA00022756"/>
    </source>
</evidence>
<feature type="binding site" evidence="8">
    <location>
        <position position="50"/>
    </location>
    <ligand>
        <name>Mg(2+)</name>
        <dbReference type="ChEBI" id="CHEBI:18420"/>
    </ligand>
</feature>
<feature type="binding site" evidence="8">
    <location>
        <position position="85"/>
    </location>
    <ligand>
        <name>Mg(2+)</name>
        <dbReference type="ChEBI" id="CHEBI:18420"/>
    </ligand>
</feature>
<feature type="binding site" evidence="8">
    <location>
        <position position="85"/>
    </location>
    <ligand>
        <name>ATP</name>
        <dbReference type="ChEBI" id="CHEBI:30616"/>
    </ligand>
</feature>
<reference evidence="9 10" key="1">
    <citation type="submission" date="2018-12" db="EMBL/GenBank/DDBJ databases">
        <authorList>
            <consortium name="Pathogen Informatics"/>
        </authorList>
    </citation>
    <scope>NUCLEOTIDE SEQUENCE [LARGE SCALE GENOMIC DNA]</scope>
    <source>
        <strain evidence="9 10">NCTC12227</strain>
    </source>
</reference>
<feature type="binding site" evidence="8">
    <location>
        <begin position="46"/>
        <end position="51"/>
    </location>
    <ligand>
        <name>ATP</name>
        <dbReference type="ChEBI" id="CHEBI:30616"/>
    </ligand>
</feature>
<feature type="binding site" evidence="8">
    <location>
        <begin position="235"/>
        <end position="237"/>
    </location>
    <ligand>
        <name>ATP</name>
        <dbReference type="ChEBI" id="CHEBI:30616"/>
    </ligand>
</feature>
<comment type="catalytic activity">
    <reaction evidence="8">
        <text>(7R,8S)-7,8-diammoniononanoate + CO2 + ATP = (4R,5S)-dethiobiotin + ADP + phosphate + 3 H(+)</text>
        <dbReference type="Rhea" id="RHEA:15805"/>
        <dbReference type="ChEBI" id="CHEBI:15378"/>
        <dbReference type="ChEBI" id="CHEBI:16526"/>
        <dbReference type="ChEBI" id="CHEBI:30616"/>
        <dbReference type="ChEBI" id="CHEBI:43474"/>
        <dbReference type="ChEBI" id="CHEBI:149469"/>
        <dbReference type="ChEBI" id="CHEBI:149473"/>
        <dbReference type="ChEBI" id="CHEBI:456216"/>
        <dbReference type="EC" id="6.3.3.3"/>
    </reaction>
</comment>
<keyword evidence="7 8" id="KW-0460">Magnesium</keyword>
<evidence type="ECO:0000256" key="6">
    <source>
        <dbReference type="ARBA" id="ARBA00022840"/>
    </source>
</evidence>
<comment type="cofactor">
    <cofactor evidence="8">
        <name>Mg(2+)</name>
        <dbReference type="ChEBI" id="CHEBI:18420"/>
    </cofactor>
</comment>
<comment type="caution">
    <text evidence="8">Lacks conserved residue(s) required for the propagation of feature annotation.</text>
</comment>
<dbReference type="Gene3D" id="3.40.50.300">
    <property type="entry name" value="P-loop containing nucleotide triphosphate hydrolases"/>
    <property type="match status" value="1"/>
</dbReference>
<protein>
    <recommendedName>
        <fullName evidence="8">ATP-dependent dethiobiotin synthetase BioD</fullName>
        <ecNumber evidence="8">6.3.3.3</ecNumber>
    </recommendedName>
    <alternativeName>
        <fullName evidence="8">DTB synthetase</fullName>
        <shortName evidence="8">DTBS</shortName>
    </alternativeName>
    <alternativeName>
        <fullName evidence="8">Dethiobiotin synthase</fullName>
    </alternativeName>
</protein>
<keyword evidence="2 8" id="KW-0436">Ligase</keyword>
<comment type="pathway">
    <text evidence="8">Cofactor biosynthesis; biotin biosynthesis; biotin from 7,8-diaminononanoate: step 1/2.</text>
</comment>
<feature type="binding site" evidence="8">
    <location>
        <begin position="206"/>
        <end position="207"/>
    </location>
    <ligand>
        <name>ATP</name>
        <dbReference type="ChEBI" id="CHEBI:30616"/>
    </ligand>
</feature>
<evidence type="ECO:0000313" key="10">
    <source>
        <dbReference type="Proteomes" id="UP000268229"/>
    </source>
</evidence>
<evidence type="ECO:0000313" key="9">
    <source>
        <dbReference type="EMBL" id="VEJ20958.1"/>
    </source>
</evidence>
<evidence type="ECO:0000256" key="4">
    <source>
        <dbReference type="ARBA" id="ARBA00022741"/>
    </source>
</evidence>
<accession>A0A3S4XSH8</accession>
<evidence type="ECO:0000256" key="8">
    <source>
        <dbReference type="HAMAP-Rule" id="MF_00336"/>
    </source>
</evidence>
<dbReference type="Pfam" id="PF13500">
    <property type="entry name" value="AAA_26"/>
    <property type="match status" value="1"/>
</dbReference>
<feature type="binding site" evidence="8">
    <location>
        <position position="75"/>
    </location>
    <ligand>
        <name>substrate</name>
    </ligand>
</feature>
<dbReference type="PIRSF" id="PIRSF006755">
    <property type="entry name" value="DTB_synth"/>
    <property type="match status" value="1"/>
</dbReference>
<proteinExistence type="inferred from homology"/>
<dbReference type="PANTHER" id="PTHR43210:SF5">
    <property type="entry name" value="DETHIOBIOTIN SYNTHETASE"/>
    <property type="match status" value="1"/>
</dbReference>
<keyword evidence="6 8" id="KW-0067">ATP-binding</keyword>
<dbReference type="HAMAP" id="MF_00336">
    <property type="entry name" value="BioD"/>
    <property type="match status" value="1"/>
</dbReference>
<dbReference type="EC" id="6.3.3.3" evidence="8"/>
<dbReference type="GO" id="GO:0004141">
    <property type="term" value="F:dethiobiotin synthase activity"/>
    <property type="evidence" value="ECO:0007669"/>
    <property type="project" value="UniProtKB-UniRule"/>
</dbReference>
<dbReference type="FunFam" id="3.40.50.300:FF:000292">
    <property type="entry name" value="ATP-dependent dethiobiotin synthetase BioD"/>
    <property type="match status" value="1"/>
</dbReference>
<dbReference type="GO" id="GO:0042803">
    <property type="term" value="F:protein homodimerization activity"/>
    <property type="evidence" value="ECO:0007669"/>
    <property type="project" value="UniProtKB-ARBA"/>
</dbReference>
<name>A0A3S4XSH8_9NEIS</name>
<dbReference type="SUPFAM" id="SSF52540">
    <property type="entry name" value="P-loop containing nucleoside triphosphate hydrolases"/>
    <property type="match status" value="1"/>
</dbReference>
<evidence type="ECO:0000256" key="2">
    <source>
        <dbReference type="ARBA" id="ARBA00022598"/>
    </source>
</evidence>
<comment type="similarity">
    <text evidence="8">Belongs to the dethiobiotin synthetase family.</text>
</comment>
<keyword evidence="3 8" id="KW-0479">Metal-binding</keyword>
<dbReference type="GO" id="GO:0005524">
    <property type="term" value="F:ATP binding"/>
    <property type="evidence" value="ECO:0007669"/>
    <property type="project" value="UniProtKB-UniRule"/>
</dbReference>
<keyword evidence="5 8" id="KW-0093">Biotin biosynthesis</keyword>
<evidence type="ECO:0000256" key="1">
    <source>
        <dbReference type="ARBA" id="ARBA00022490"/>
    </source>
</evidence>
<organism evidence="9 10">
    <name type="scientific">Neisseria animaloris</name>
    <dbReference type="NCBI Taxonomy" id="326522"/>
    <lineage>
        <taxon>Bacteria</taxon>
        <taxon>Pseudomonadati</taxon>
        <taxon>Pseudomonadota</taxon>
        <taxon>Betaproteobacteria</taxon>
        <taxon>Neisseriales</taxon>
        <taxon>Neisseriaceae</taxon>
        <taxon>Neisseria</taxon>
    </lineage>
</organism>
<dbReference type="InterPro" id="IPR004472">
    <property type="entry name" value="DTB_synth_BioD"/>
</dbReference>
<evidence type="ECO:0000256" key="3">
    <source>
        <dbReference type="ARBA" id="ARBA00022723"/>
    </source>
</evidence>
<comment type="subcellular location">
    <subcellularLocation>
        <location evidence="8">Cytoplasm</location>
    </subcellularLocation>
</comment>
<dbReference type="STRING" id="326522.BWD08_07135"/>
<dbReference type="NCBIfam" id="TIGR00347">
    <property type="entry name" value="bioD"/>
    <property type="match status" value="1"/>
</dbReference>
<dbReference type="KEGG" id="nani:NCTC12227_00680"/>
<dbReference type="EMBL" id="LR134516">
    <property type="protein sequence ID" value="VEJ20958.1"/>
    <property type="molecule type" value="Genomic_DNA"/>
</dbReference>